<dbReference type="OrthoDB" id="2149224at2"/>
<feature type="transmembrane region" description="Helical" evidence="1">
    <location>
        <begin position="60"/>
        <end position="81"/>
    </location>
</feature>
<dbReference type="EMBL" id="CP037940">
    <property type="protein sequence ID" value="QBO35743.1"/>
    <property type="molecule type" value="Genomic_DNA"/>
</dbReference>
<evidence type="ECO:0000313" key="3">
    <source>
        <dbReference type="Proteomes" id="UP000292886"/>
    </source>
</evidence>
<name>A0A4P6YSY8_9LACO</name>
<protein>
    <submittedName>
        <fullName evidence="2">DUF805 domain-containing protein</fullName>
    </submittedName>
</protein>
<dbReference type="InterPro" id="IPR008523">
    <property type="entry name" value="DUF805"/>
</dbReference>
<sequence>MITATKDFWIKTFDYKSEATRADYWWAMLGNAILFVLVTIVGSLLIGAILALIDSGTNDMIDIIVTVFVVFLLLAVIVPSVSLNVRRLRDVGLSPWLGLLMIIPVTGIFFLIVSFLPSKQK</sequence>
<dbReference type="KEGG" id="wei:EQG49_04335"/>
<keyword evidence="1" id="KW-0472">Membrane</keyword>
<gene>
    <name evidence="2" type="ORF">EQG49_04335</name>
</gene>
<keyword evidence="3" id="KW-1185">Reference proteome</keyword>
<dbReference type="PANTHER" id="PTHR34980">
    <property type="entry name" value="INNER MEMBRANE PROTEIN-RELATED-RELATED"/>
    <property type="match status" value="1"/>
</dbReference>
<reference evidence="3" key="1">
    <citation type="submission" date="2019-03" db="EMBL/GenBank/DDBJ databases">
        <title>Weissella sp. 26KH-42 Genome sequencing.</title>
        <authorList>
            <person name="Heo J."/>
            <person name="Kim S.-J."/>
            <person name="Kim J.-S."/>
            <person name="Hong S.-B."/>
            <person name="Kwon S.-W."/>
        </authorList>
    </citation>
    <scope>NUCLEOTIDE SEQUENCE [LARGE SCALE GENOMIC DNA]</scope>
    <source>
        <strain evidence="3">26KH-42</strain>
    </source>
</reference>
<dbReference type="GO" id="GO:0005886">
    <property type="term" value="C:plasma membrane"/>
    <property type="evidence" value="ECO:0007669"/>
    <property type="project" value="TreeGrafter"/>
</dbReference>
<dbReference type="Proteomes" id="UP000292886">
    <property type="component" value="Chromosome"/>
</dbReference>
<accession>A0A4P6YSY8</accession>
<dbReference type="Pfam" id="PF05656">
    <property type="entry name" value="DUF805"/>
    <property type="match status" value="1"/>
</dbReference>
<keyword evidence="1" id="KW-0812">Transmembrane</keyword>
<feature type="transmembrane region" description="Helical" evidence="1">
    <location>
        <begin position="24"/>
        <end position="53"/>
    </location>
</feature>
<feature type="transmembrane region" description="Helical" evidence="1">
    <location>
        <begin position="93"/>
        <end position="116"/>
    </location>
</feature>
<dbReference type="AlphaFoldDB" id="A0A4P6YSY8"/>
<keyword evidence="1" id="KW-1133">Transmembrane helix</keyword>
<proteinExistence type="predicted"/>
<evidence type="ECO:0000313" key="2">
    <source>
        <dbReference type="EMBL" id="QBO35743.1"/>
    </source>
</evidence>
<dbReference type="PANTHER" id="PTHR34980:SF2">
    <property type="entry name" value="INNER MEMBRANE PROTEIN YHAH-RELATED"/>
    <property type="match status" value="1"/>
</dbReference>
<dbReference type="RefSeq" id="WP_133362822.1">
    <property type="nucleotide sequence ID" value="NZ_CP037940.1"/>
</dbReference>
<organism evidence="2 3">
    <name type="scientific">Periweissella cryptocerci</name>
    <dbReference type="NCBI Taxonomy" id="2506420"/>
    <lineage>
        <taxon>Bacteria</taxon>
        <taxon>Bacillati</taxon>
        <taxon>Bacillota</taxon>
        <taxon>Bacilli</taxon>
        <taxon>Lactobacillales</taxon>
        <taxon>Lactobacillaceae</taxon>
        <taxon>Periweissella</taxon>
    </lineage>
</organism>
<evidence type="ECO:0000256" key="1">
    <source>
        <dbReference type="SAM" id="Phobius"/>
    </source>
</evidence>